<dbReference type="GO" id="GO:0016787">
    <property type="term" value="F:hydrolase activity"/>
    <property type="evidence" value="ECO:0007669"/>
    <property type="project" value="UniProtKB-KW"/>
</dbReference>
<dbReference type="GO" id="GO:0043139">
    <property type="term" value="F:5'-3' DNA helicase activity"/>
    <property type="evidence" value="ECO:0007669"/>
    <property type="project" value="TreeGrafter"/>
</dbReference>
<keyword evidence="1" id="KW-0547">Nucleotide-binding</keyword>
<dbReference type="SUPFAM" id="SSF53098">
    <property type="entry name" value="Ribonuclease H-like"/>
    <property type="match status" value="1"/>
</dbReference>
<evidence type="ECO:0000259" key="6">
    <source>
        <dbReference type="Pfam" id="PF13482"/>
    </source>
</evidence>
<evidence type="ECO:0000256" key="3">
    <source>
        <dbReference type="ARBA" id="ARBA00022806"/>
    </source>
</evidence>
<organism evidence="7 8">
    <name type="scientific">Candidatus Amunia macphersoniae</name>
    <dbReference type="NCBI Taxonomy" id="3127014"/>
    <lineage>
        <taxon>Bacteria</taxon>
        <taxon>Bacillati</taxon>
        <taxon>Candidatus Dormiibacterota</taxon>
        <taxon>Candidatus Dormibacteria</taxon>
        <taxon>Candidatus Aeolococcales</taxon>
        <taxon>Candidatus Aeolococcaceae</taxon>
        <taxon>Candidatus Amunia</taxon>
    </lineage>
</organism>
<keyword evidence="4" id="KW-0067">ATP-binding</keyword>
<gene>
    <name evidence="7" type="ORF">JF887_01795</name>
</gene>
<keyword evidence="2" id="KW-0378">Hydrolase</keyword>
<dbReference type="NCBIfam" id="TIGR03491">
    <property type="entry name" value="TM0106 family RecB-like putative nuclease"/>
    <property type="match status" value="1"/>
</dbReference>
<dbReference type="InterPro" id="IPR038720">
    <property type="entry name" value="YprB_RNase_H-like_dom"/>
</dbReference>
<protein>
    <submittedName>
        <fullName evidence="7">TM0106 family RecB-like putative nuclease</fullName>
    </submittedName>
</protein>
<evidence type="ECO:0000313" key="7">
    <source>
        <dbReference type="EMBL" id="MBJ7608150.1"/>
    </source>
</evidence>
<dbReference type="InterPro" id="IPR012337">
    <property type="entry name" value="RNaseH-like_sf"/>
</dbReference>
<evidence type="ECO:0000256" key="1">
    <source>
        <dbReference type="ARBA" id="ARBA00022741"/>
    </source>
</evidence>
<dbReference type="EMBL" id="JAEKNN010000008">
    <property type="protein sequence ID" value="MBJ7608150.1"/>
    <property type="molecule type" value="Genomic_DNA"/>
</dbReference>
<dbReference type="Pfam" id="PF13087">
    <property type="entry name" value="AAA_12"/>
    <property type="match status" value="1"/>
</dbReference>
<evidence type="ECO:0000313" key="8">
    <source>
        <dbReference type="Proteomes" id="UP000614410"/>
    </source>
</evidence>
<dbReference type="Proteomes" id="UP000614410">
    <property type="component" value="Unassembled WGS sequence"/>
</dbReference>
<sequence length="1160" mass="126495">MHTVDGRLLLSPTDLVGFLACDHLTQRELAAAREGTRRPERVDPELELLARKGQAHETTQLQLLASEHGYVEITDHRESLDGLALAETETLAAMRSGASVIYQAAFFDGRWRGRADFLLRVDTPSHLGPWSYEVADAKLARRVRPAALLQMCEYSHQLSRLQGLAPESMHVILGTGLQETHRVADYDAYFRTARARLEAVVDGLPQDTYPTPVDHCDKCSWLDQCKLKRRQDDHLCLVAGMRRDQTRRLVDAGISTVAALAVAPLDSPTRIGEAAWERLRRQAALQVEQRTTSRPVYELIDCTAAGLGLAALPEPSPGDLFFDMEGDPFAGDGGLEYLFGISEIDAGAACFTPFWGHDRAGEKVAFEALIDFIIERLDRNPTIHVYHYAQYEPVALKKLMSRHATREDQVDRLLRAGVLVDLYQVVRQGIRVSCESYGLKSLEVFFMPARTEGIADGAGSIVAYERWRDTRDPAELDNIAVYNERDCESTWRLRGWLEERREELARNRGAVLPRPEPRDGSPSVEVVQEGAETQELIAQLTEGLAADPTTHTPEEAARWLLAQQLGWHRREDKSGFWAYFERQTKTDDELMDDAESIGNIRHLGEVRTEKKSSIHRYAFDGTQEYKLGVGSKPHDPRTGKACGGLVAIDADTGELELSRSRTLADLDHPQSLIPGPPIPTRAMREALRRLASSLIGGGVDGPGGFRAARDLLLRRAPRVAGSPYGAALVGAGEDPAHAAVRLVGSLDHSYLAVQGPPGAGKTYSGASIVVDQVRRGRRVGICATSHRAIGELLGAVCAAAQERNTDIRILQKCEEGEGCSAAPVQHVRDNKNIDAALIAGEVDVVAGTQWLFARTEIAGQLDVLVIDEAGQMSLANALAVAGAATNLVLLGDPQQLAQPSQGIHPPGAGLSSLEHVLNGQETIPADRGVFLATTRRMHPDVCRFISEAFYDGRLGSHPDCVRQRIEGGDPIGGAGLRLAPVDHVGNRTWSPEEIAVVRPLVDTALQGSWTDVSSVTRPVGVDDILIVAPYNIHVRRLREGLPAGVRVGTVDKFQGQQAALTIYAMATSSAEDVPRNLEFLLNSNRLNVAVSRARALAVIVCSPQLLHAGCRTPEQLRLVSALCRFAEMATLVVGAEDRTGSIIPPVSATSRPVQMSMALP</sequence>
<dbReference type="GO" id="GO:0005524">
    <property type="term" value="F:ATP binding"/>
    <property type="evidence" value="ECO:0007669"/>
    <property type="project" value="UniProtKB-KW"/>
</dbReference>
<name>A0A934NF51_9BACT</name>
<feature type="domain" description="DNA2/NAM7 helicase-like C-terminal" evidence="5">
    <location>
        <begin position="927"/>
        <end position="1102"/>
    </location>
</feature>
<dbReference type="Pfam" id="PF13482">
    <property type="entry name" value="RNase_H_2"/>
    <property type="match status" value="1"/>
</dbReference>
<dbReference type="Gene3D" id="3.40.50.300">
    <property type="entry name" value="P-loop containing nucleotide triphosphate hydrolases"/>
    <property type="match status" value="2"/>
</dbReference>
<reference evidence="7 8" key="1">
    <citation type="submission" date="2020-10" db="EMBL/GenBank/DDBJ databases">
        <title>Ca. Dormibacterota MAGs.</title>
        <authorList>
            <person name="Montgomery K."/>
        </authorList>
    </citation>
    <scope>NUCLEOTIDE SEQUENCE [LARGE SCALE GENOMIC DNA]</scope>
    <source>
        <strain evidence="7">Mitchell_Peninsula_5</strain>
    </source>
</reference>
<dbReference type="InterPro" id="IPR041679">
    <property type="entry name" value="DNA2/NAM7-like_C"/>
</dbReference>
<dbReference type="PANTHER" id="PTHR43788:SF8">
    <property type="entry name" value="DNA-BINDING PROTEIN SMUBP-2"/>
    <property type="match status" value="1"/>
</dbReference>
<dbReference type="CDD" id="cd18808">
    <property type="entry name" value="SF1_C_Upf1"/>
    <property type="match status" value="1"/>
</dbReference>
<accession>A0A934NF51</accession>
<dbReference type="InterPro" id="IPR050534">
    <property type="entry name" value="Coronavir_polyprotein_1ab"/>
</dbReference>
<evidence type="ECO:0000256" key="4">
    <source>
        <dbReference type="ARBA" id="ARBA00022840"/>
    </source>
</evidence>
<dbReference type="AlphaFoldDB" id="A0A934NF51"/>
<dbReference type="CDD" id="cd17934">
    <property type="entry name" value="DEXXQc_Upf1-like"/>
    <property type="match status" value="1"/>
</dbReference>
<evidence type="ECO:0000256" key="2">
    <source>
        <dbReference type="ARBA" id="ARBA00022801"/>
    </source>
</evidence>
<comment type="caution">
    <text evidence="7">The sequence shown here is derived from an EMBL/GenBank/DDBJ whole genome shotgun (WGS) entry which is preliminary data.</text>
</comment>
<dbReference type="Pfam" id="PF13604">
    <property type="entry name" value="AAA_30"/>
    <property type="match status" value="1"/>
</dbReference>
<evidence type="ECO:0000259" key="5">
    <source>
        <dbReference type="Pfam" id="PF13087"/>
    </source>
</evidence>
<feature type="domain" description="YprB ribonuclease H-like" evidence="6">
    <location>
        <begin position="320"/>
        <end position="497"/>
    </location>
</feature>
<dbReference type="InterPro" id="IPR027417">
    <property type="entry name" value="P-loop_NTPase"/>
</dbReference>
<proteinExistence type="predicted"/>
<dbReference type="InterPro" id="IPR019993">
    <property type="entry name" value="RecB_nuclease_TM0106_put"/>
</dbReference>
<keyword evidence="3" id="KW-0347">Helicase</keyword>
<dbReference type="PANTHER" id="PTHR43788">
    <property type="entry name" value="DNA2/NAM7 HELICASE FAMILY MEMBER"/>
    <property type="match status" value="1"/>
</dbReference>
<dbReference type="InterPro" id="IPR047187">
    <property type="entry name" value="SF1_C_Upf1"/>
</dbReference>
<dbReference type="SUPFAM" id="SSF52540">
    <property type="entry name" value="P-loop containing nucleoside triphosphate hydrolases"/>
    <property type="match status" value="1"/>
</dbReference>